<accession>A0ACB9DX38</accession>
<sequence length="70" mass="7527">MAVTATSVANYGSGSATKAAAVSSGRHLLSRARQQFLITGKPFSPLFSDFRFAFVEIMMLKCGLNAEIRV</sequence>
<proteinExistence type="predicted"/>
<protein>
    <submittedName>
        <fullName evidence="1">Uncharacterized protein</fullName>
    </submittedName>
</protein>
<keyword evidence="2" id="KW-1185">Reference proteome</keyword>
<dbReference type="EMBL" id="CM042012">
    <property type="protein sequence ID" value="KAI3751010.1"/>
    <property type="molecule type" value="Genomic_DNA"/>
</dbReference>
<evidence type="ECO:0000313" key="1">
    <source>
        <dbReference type="EMBL" id="KAI3751010.1"/>
    </source>
</evidence>
<organism evidence="1 2">
    <name type="scientific">Cichorium intybus</name>
    <name type="common">Chicory</name>
    <dbReference type="NCBI Taxonomy" id="13427"/>
    <lineage>
        <taxon>Eukaryota</taxon>
        <taxon>Viridiplantae</taxon>
        <taxon>Streptophyta</taxon>
        <taxon>Embryophyta</taxon>
        <taxon>Tracheophyta</taxon>
        <taxon>Spermatophyta</taxon>
        <taxon>Magnoliopsida</taxon>
        <taxon>eudicotyledons</taxon>
        <taxon>Gunneridae</taxon>
        <taxon>Pentapetalae</taxon>
        <taxon>asterids</taxon>
        <taxon>campanulids</taxon>
        <taxon>Asterales</taxon>
        <taxon>Asteraceae</taxon>
        <taxon>Cichorioideae</taxon>
        <taxon>Cichorieae</taxon>
        <taxon>Cichoriinae</taxon>
        <taxon>Cichorium</taxon>
    </lineage>
</organism>
<comment type="caution">
    <text evidence="1">The sequence shown here is derived from an EMBL/GenBank/DDBJ whole genome shotgun (WGS) entry which is preliminary data.</text>
</comment>
<evidence type="ECO:0000313" key="2">
    <source>
        <dbReference type="Proteomes" id="UP001055811"/>
    </source>
</evidence>
<gene>
    <name evidence="1" type="ORF">L2E82_22000</name>
</gene>
<reference evidence="1 2" key="2">
    <citation type="journal article" date="2022" name="Mol. Ecol. Resour.">
        <title>The genomes of chicory, endive, great burdock and yacon provide insights into Asteraceae paleo-polyploidization history and plant inulin production.</title>
        <authorList>
            <person name="Fan W."/>
            <person name="Wang S."/>
            <person name="Wang H."/>
            <person name="Wang A."/>
            <person name="Jiang F."/>
            <person name="Liu H."/>
            <person name="Zhao H."/>
            <person name="Xu D."/>
            <person name="Zhang Y."/>
        </authorList>
    </citation>
    <scope>NUCLEOTIDE SEQUENCE [LARGE SCALE GENOMIC DNA]</scope>
    <source>
        <strain evidence="2">cv. Punajuju</strain>
        <tissue evidence="1">Leaves</tissue>
    </source>
</reference>
<name>A0ACB9DX38_CICIN</name>
<dbReference type="Proteomes" id="UP001055811">
    <property type="component" value="Linkage Group LG04"/>
</dbReference>
<reference evidence="2" key="1">
    <citation type="journal article" date="2022" name="Mol. Ecol. Resour.">
        <title>The genomes of chicory, endive, great burdock and yacon provide insights into Asteraceae palaeo-polyploidization history and plant inulin production.</title>
        <authorList>
            <person name="Fan W."/>
            <person name="Wang S."/>
            <person name="Wang H."/>
            <person name="Wang A."/>
            <person name="Jiang F."/>
            <person name="Liu H."/>
            <person name="Zhao H."/>
            <person name="Xu D."/>
            <person name="Zhang Y."/>
        </authorList>
    </citation>
    <scope>NUCLEOTIDE SEQUENCE [LARGE SCALE GENOMIC DNA]</scope>
    <source>
        <strain evidence="2">cv. Punajuju</strain>
    </source>
</reference>